<dbReference type="STRING" id="97359.A0A550BVJ7"/>
<reference evidence="3 4" key="1">
    <citation type="journal article" date="2019" name="New Phytol.">
        <title>Comparative genomics reveals unique wood-decay strategies and fruiting body development in the Schizophyllaceae.</title>
        <authorList>
            <person name="Almasi E."/>
            <person name="Sahu N."/>
            <person name="Krizsan K."/>
            <person name="Balint B."/>
            <person name="Kovacs G.M."/>
            <person name="Kiss B."/>
            <person name="Cseklye J."/>
            <person name="Drula E."/>
            <person name="Henrissat B."/>
            <person name="Nagy I."/>
            <person name="Chovatia M."/>
            <person name="Adam C."/>
            <person name="LaButti K."/>
            <person name="Lipzen A."/>
            <person name="Riley R."/>
            <person name="Grigoriev I.V."/>
            <person name="Nagy L.G."/>
        </authorList>
    </citation>
    <scope>NUCLEOTIDE SEQUENCE [LARGE SCALE GENOMIC DNA]</scope>
    <source>
        <strain evidence="3 4">NL-1724</strain>
    </source>
</reference>
<accession>A0A550BVJ7</accession>
<dbReference type="Pfam" id="PF00646">
    <property type="entry name" value="F-box"/>
    <property type="match status" value="1"/>
</dbReference>
<sequence>MRRSSRLNGTRGTNSSALPDDEEDPSAGLSGDESDASIPPARKRRKVKGTSNMQKTSHKPRARGRLAALPQMPLDILFEIFRSMHPRDLLHVSRTTKVLRAVLMNKSSIWIWKDSYAAASDLPPIAEGMTVPQFVSLAYDRICHFCSTPGVTSIAWAARIRYCKKCMLNESNFVSESEMRRQEIPGRISHIYIYRTSFASVLPCIRIQVKRREQRIFPTASVDELVKAYQHDEVDSKTWEEKQQWIESKEAHNAEMNKHAVLCETWDSKRQAGRDDELQQVRDIRKAEIVRRLSDLGWSAEIDHLGLEVFGKHKLVRKTQPVSEKTWLQIKGPLLEYMEEVKTERLAKEKSDAIRSRYDLLVETYREYRLNKPFRTVLPNVGDIVTIKEVVRIIEDTPYDQDVTESDLRAVLDAIPQSYFEDWRKRCDAALVKVLNSVRRKKPATKADLKLATTVFKDKDGGSDLLYPHVLVSDEVTAVYGSIEPRDDDPSTLCRHRPWSAEHLGVSYRHIAKPLVLLAGLDPRKATAEDMDQMDLWFVCTNGLRWSRRCAMTWRYAVGLDERNLKFELLGGQGTMQARQHYTRQSIPYFRDRDSLCAHCEMRFSTSESLEDHLGKAHTLTTITKSDYVLDLAFDSGIIGSVYLPELSEVESGEA</sequence>
<dbReference type="SUPFAM" id="SSF81383">
    <property type="entry name" value="F-box domain"/>
    <property type="match status" value="1"/>
</dbReference>
<comment type="caution">
    <text evidence="3">The sequence shown here is derived from an EMBL/GenBank/DDBJ whole genome shotgun (WGS) entry which is preliminary data.</text>
</comment>
<evidence type="ECO:0000313" key="4">
    <source>
        <dbReference type="Proteomes" id="UP000320762"/>
    </source>
</evidence>
<dbReference type="EMBL" id="VDMD01000065">
    <property type="protein sequence ID" value="TRM56572.1"/>
    <property type="molecule type" value="Genomic_DNA"/>
</dbReference>
<proteinExistence type="predicted"/>
<dbReference type="PROSITE" id="PS50181">
    <property type="entry name" value="FBOX"/>
    <property type="match status" value="1"/>
</dbReference>
<feature type="region of interest" description="Disordered" evidence="1">
    <location>
        <begin position="1"/>
        <end position="65"/>
    </location>
</feature>
<feature type="compositionally biased region" description="Polar residues" evidence="1">
    <location>
        <begin position="1"/>
        <end position="17"/>
    </location>
</feature>
<dbReference type="InterPro" id="IPR036047">
    <property type="entry name" value="F-box-like_dom_sf"/>
</dbReference>
<evidence type="ECO:0000256" key="1">
    <source>
        <dbReference type="SAM" id="MobiDB-lite"/>
    </source>
</evidence>
<dbReference type="PROSITE" id="PS00028">
    <property type="entry name" value="ZINC_FINGER_C2H2_1"/>
    <property type="match status" value="1"/>
</dbReference>
<gene>
    <name evidence="3" type="ORF">BD626DRAFT_466227</name>
</gene>
<dbReference type="OrthoDB" id="2322499at2759"/>
<dbReference type="InterPro" id="IPR001810">
    <property type="entry name" value="F-box_dom"/>
</dbReference>
<keyword evidence="4" id="KW-1185">Reference proteome</keyword>
<feature type="domain" description="F-box" evidence="2">
    <location>
        <begin position="66"/>
        <end position="113"/>
    </location>
</feature>
<dbReference type="CDD" id="cd09917">
    <property type="entry name" value="F-box_SF"/>
    <property type="match status" value="1"/>
</dbReference>
<evidence type="ECO:0000259" key="2">
    <source>
        <dbReference type="PROSITE" id="PS50181"/>
    </source>
</evidence>
<dbReference type="Proteomes" id="UP000320762">
    <property type="component" value="Unassembled WGS sequence"/>
</dbReference>
<organism evidence="3 4">
    <name type="scientific">Schizophyllum amplum</name>
    <dbReference type="NCBI Taxonomy" id="97359"/>
    <lineage>
        <taxon>Eukaryota</taxon>
        <taxon>Fungi</taxon>
        <taxon>Dikarya</taxon>
        <taxon>Basidiomycota</taxon>
        <taxon>Agaricomycotina</taxon>
        <taxon>Agaricomycetes</taxon>
        <taxon>Agaricomycetidae</taxon>
        <taxon>Agaricales</taxon>
        <taxon>Schizophyllaceae</taxon>
        <taxon>Schizophyllum</taxon>
    </lineage>
</organism>
<dbReference type="AlphaFoldDB" id="A0A550BVJ7"/>
<dbReference type="InterPro" id="IPR013087">
    <property type="entry name" value="Znf_C2H2_type"/>
</dbReference>
<protein>
    <recommendedName>
        <fullName evidence="2">F-box domain-containing protein</fullName>
    </recommendedName>
</protein>
<evidence type="ECO:0000313" key="3">
    <source>
        <dbReference type="EMBL" id="TRM56572.1"/>
    </source>
</evidence>
<name>A0A550BVJ7_9AGAR</name>